<proteinExistence type="predicted"/>
<accession>A0A0F9FKF4</accession>
<gene>
    <name evidence="1" type="ORF">LCGC14_2294250</name>
</gene>
<sequence>MLGGTAIQASTQEQLRAAGMTVTNDGTKTTFLGKTGDYTRIGDANTTSHSFASEDDLVVTGKLEVNSVAWFDENVTFTFKTTHRDDIKSGFGASDDAIMIYETADINARVMMFMMDESDDSGDNVPAWVFGEETNLTNADLGLLDEVVQPHLVVVENAGKFVNITNATSVGASITLTTATGNTFDDAIVGDLVRVTAGTNATVGWYFIDAATDGTNIDLDRNWCTGAVTGGNVQIWHKVVMMTPKAIYLPIYDAAPADSDLDIDRDGAMALEVTQANGRLYWRANNGWHYVDATAGLSLPADERVDTNGHEFQLGETVKLVIDRINDDGSFHAMPVFGGV</sequence>
<dbReference type="EMBL" id="LAZR01032205">
    <property type="protein sequence ID" value="KKL51562.1"/>
    <property type="molecule type" value="Genomic_DNA"/>
</dbReference>
<organism evidence="1">
    <name type="scientific">marine sediment metagenome</name>
    <dbReference type="NCBI Taxonomy" id="412755"/>
    <lineage>
        <taxon>unclassified sequences</taxon>
        <taxon>metagenomes</taxon>
        <taxon>ecological metagenomes</taxon>
    </lineage>
</organism>
<name>A0A0F9FKF4_9ZZZZ</name>
<protein>
    <submittedName>
        <fullName evidence="1">Uncharacterized protein</fullName>
    </submittedName>
</protein>
<reference evidence="1" key="1">
    <citation type="journal article" date="2015" name="Nature">
        <title>Complex archaea that bridge the gap between prokaryotes and eukaryotes.</title>
        <authorList>
            <person name="Spang A."/>
            <person name="Saw J.H."/>
            <person name="Jorgensen S.L."/>
            <person name="Zaremba-Niedzwiedzka K."/>
            <person name="Martijn J."/>
            <person name="Lind A.E."/>
            <person name="van Eijk R."/>
            <person name="Schleper C."/>
            <person name="Guy L."/>
            <person name="Ettema T.J."/>
        </authorList>
    </citation>
    <scope>NUCLEOTIDE SEQUENCE</scope>
</reference>
<dbReference type="AlphaFoldDB" id="A0A0F9FKF4"/>
<comment type="caution">
    <text evidence="1">The sequence shown here is derived from an EMBL/GenBank/DDBJ whole genome shotgun (WGS) entry which is preliminary data.</text>
</comment>
<evidence type="ECO:0000313" key="1">
    <source>
        <dbReference type="EMBL" id="KKL51562.1"/>
    </source>
</evidence>